<organism evidence="8 9">
    <name type="scientific">Aeromicrobium endophyticum</name>
    <dbReference type="NCBI Taxonomy" id="2292704"/>
    <lineage>
        <taxon>Bacteria</taxon>
        <taxon>Bacillati</taxon>
        <taxon>Actinomycetota</taxon>
        <taxon>Actinomycetes</taxon>
        <taxon>Propionibacteriales</taxon>
        <taxon>Nocardioidaceae</taxon>
        <taxon>Aeromicrobium</taxon>
    </lineage>
</organism>
<evidence type="ECO:0000259" key="7">
    <source>
        <dbReference type="Pfam" id="PF00892"/>
    </source>
</evidence>
<dbReference type="AlphaFoldDB" id="A0A371PC55"/>
<dbReference type="PANTHER" id="PTHR32322:SF2">
    <property type="entry name" value="EAMA DOMAIN-CONTAINING PROTEIN"/>
    <property type="match status" value="1"/>
</dbReference>
<feature type="transmembrane region" description="Helical" evidence="6">
    <location>
        <begin position="194"/>
        <end position="220"/>
    </location>
</feature>
<dbReference type="Proteomes" id="UP000265581">
    <property type="component" value="Unassembled WGS sequence"/>
</dbReference>
<dbReference type="OrthoDB" id="154915at2"/>
<evidence type="ECO:0000256" key="1">
    <source>
        <dbReference type="ARBA" id="ARBA00004141"/>
    </source>
</evidence>
<dbReference type="InterPro" id="IPR050638">
    <property type="entry name" value="AA-Vitamin_Transporters"/>
</dbReference>
<evidence type="ECO:0000256" key="4">
    <source>
        <dbReference type="ARBA" id="ARBA00022989"/>
    </source>
</evidence>
<dbReference type="InterPro" id="IPR000620">
    <property type="entry name" value="EamA_dom"/>
</dbReference>
<dbReference type="RefSeq" id="WP_119703588.1">
    <property type="nucleotide sequence ID" value="NZ_JBHSOI010000001.1"/>
</dbReference>
<evidence type="ECO:0000256" key="5">
    <source>
        <dbReference type="ARBA" id="ARBA00023136"/>
    </source>
</evidence>
<keyword evidence="5 6" id="KW-0472">Membrane</keyword>
<dbReference type="EMBL" id="QUBR01000001">
    <property type="protein sequence ID" value="REK73477.1"/>
    <property type="molecule type" value="Genomic_DNA"/>
</dbReference>
<feature type="transmembrane region" description="Helical" evidence="6">
    <location>
        <begin position="106"/>
        <end position="128"/>
    </location>
</feature>
<feature type="transmembrane region" description="Helical" evidence="6">
    <location>
        <begin position="232"/>
        <end position="252"/>
    </location>
</feature>
<reference evidence="8 9" key="1">
    <citation type="submission" date="2018-08" db="EMBL/GenBank/DDBJ databases">
        <title>Aeromicrobium sp. M2KJ-4, whole genome shotgun sequence.</title>
        <authorList>
            <person name="Tuo L."/>
        </authorList>
    </citation>
    <scope>NUCLEOTIDE SEQUENCE [LARGE SCALE GENOMIC DNA]</scope>
    <source>
        <strain evidence="8 9">M2KJ-4</strain>
    </source>
</reference>
<keyword evidence="4 6" id="KW-1133">Transmembrane helix</keyword>
<evidence type="ECO:0000256" key="2">
    <source>
        <dbReference type="ARBA" id="ARBA00007362"/>
    </source>
</evidence>
<sequence length="323" mass="32899">MSALTHDIEHASPSRTSSGIAFAVAGAASFAMSGPIAKGLISSGWSPGSAVTIRVLLAAAILAGPAGISLRGRWHLLRTNLWLVAAYGLVAVAGVQLAYFNAVDHLQVGVALLIEFTCPVAVLAWMWWRHHQRPSPLTAIGAVLAIAGLFLVLDLTSGAEIDLVGLAWAFGAMICAAVYWIMSADEDNGLPGIALAAGGLTFGGLALLAGGLVGIIPLAASTGDVELAGAMWPWWGAVLLLGTVTAGLSYVLSIEGSRRLGSRLGSFVGLAEAVFGVAFAWLLLAETPRVVQLMGGALILLGVVGVKLGEPRVDAAAPAGTAP</sequence>
<feature type="transmembrane region" description="Helical" evidence="6">
    <location>
        <begin position="20"/>
        <end position="37"/>
    </location>
</feature>
<name>A0A371PC55_9ACTN</name>
<accession>A0A371PC55</accession>
<dbReference type="PANTHER" id="PTHR32322">
    <property type="entry name" value="INNER MEMBRANE TRANSPORTER"/>
    <property type="match status" value="1"/>
</dbReference>
<feature type="domain" description="EamA" evidence="7">
    <location>
        <begin position="164"/>
        <end position="306"/>
    </location>
</feature>
<comment type="subcellular location">
    <subcellularLocation>
        <location evidence="1">Membrane</location>
        <topology evidence="1">Multi-pass membrane protein</topology>
    </subcellularLocation>
</comment>
<comment type="caution">
    <text evidence="8">The sequence shown here is derived from an EMBL/GenBank/DDBJ whole genome shotgun (WGS) entry which is preliminary data.</text>
</comment>
<feature type="domain" description="EamA" evidence="7">
    <location>
        <begin position="18"/>
        <end position="153"/>
    </location>
</feature>
<dbReference type="GO" id="GO:0016020">
    <property type="term" value="C:membrane"/>
    <property type="evidence" value="ECO:0007669"/>
    <property type="project" value="UniProtKB-SubCell"/>
</dbReference>
<feature type="transmembrane region" description="Helical" evidence="6">
    <location>
        <begin position="264"/>
        <end position="284"/>
    </location>
</feature>
<comment type="similarity">
    <text evidence="2">Belongs to the EamA transporter family.</text>
</comment>
<evidence type="ECO:0000313" key="9">
    <source>
        <dbReference type="Proteomes" id="UP000265581"/>
    </source>
</evidence>
<feature type="transmembrane region" description="Helical" evidence="6">
    <location>
        <begin position="49"/>
        <end position="68"/>
    </location>
</feature>
<feature type="transmembrane region" description="Helical" evidence="6">
    <location>
        <begin position="135"/>
        <end position="153"/>
    </location>
</feature>
<gene>
    <name evidence="8" type="ORF">DX116_08000</name>
</gene>
<evidence type="ECO:0000313" key="8">
    <source>
        <dbReference type="EMBL" id="REK73477.1"/>
    </source>
</evidence>
<keyword evidence="3 6" id="KW-0812">Transmembrane</keyword>
<feature type="transmembrane region" description="Helical" evidence="6">
    <location>
        <begin position="80"/>
        <end position="100"/>
    </location>
</feature>
<feature type="transmembrane region" description="Helical" evidence="6">
    <location>
        <begin position="165"/>
        <end position="182"/>
    </location>
</feature>
<dbReference type="Pfam" id="PF00892">
    <property type="entry name" value="EamA"/>
    <property type="match status" value="2"/>
</dbReference>
<dbReference type="InterPro" id="IPR037185">
    <property type="entry name" value="EmrE-like"/>
</dbReference>
<keyword evidence="9" id="KW-1185">Reference proteome</keyword>
<evidence type="ECO:0000256" key="3">
    <source>
        <dbReference type="ARBA" id="ARBA00022692"/>
    </source>
</evidence>
<feature type="transmembrane region" description="Helical" evidence="6">
    <location>
        <begin position="290"/>
        <end position="308"/>
    </location>
</feature>
<protein>
    <submittedName>
        <fullName evidence="8">EamA family transporter</fullName>
    </submittedName>
</protein>
<proteinExistence type="inferred from homology"/>
<evidence type="ECO:0000256" key="6">
    <source>
        <dbReference type="SAM" id="Phobius"/>
    </source>
</evidence>
<dbReference type="SUPFAM" id="SSF103481">
    <property type="entry name" value="Multidrug resistance efflux transporter EmrE"/>
    <property type="match status" value="2"/>
</dbReference>